<dbReference type="AlphaFoldDB" id="A0AAD7ANJ2"/>
<dbReference type="InterPro" id="IPR021122">
    <property type="entry name" value="RNA_ligase_dom_REL/Rnl2"/>
</dbReference>
<gene>
    <name evidence="3" type="ORF">DFH08DRAFT_612909</name>
</gene>
<accession>A0AAD7ANJ2</accession>
<dbReference type="Proteomes" id="UP001218218">
    <property type="component" value="Unassembled WGS sequence"/>
</dbReference>
<feature type="non-terminal residue" evidence="3">
    <location>
        <position position="349"/>
    </location>
</feature>
<dbReference type="SUPFAM" id="SSF56091">
    <property type="entry name" value="DNA ligase/mRNA capping enzyme, catalytic domain"/>
    <property type="match status" value="1"/>
</dbReference>
<dbReference type="Pfam" id="PF09414">
    <property type="entry name" value="RNA_ligase"/>
    <property type="match status" value="1"/>
</dbReference>
<evidence type="ECO:0000313" key="3">
    <source>
        <dbReference type="EMBL" id="KAJ7364020.1"/>
    </source>
</evidence>
<keyword evidence="4" id="KW-1185">Reference proteome</keyword>
<reference evidence="3" key="1">
    <citation type="submission" date="2023-03" db="EMBL/GenBank/DDBJ databases">
        <title>Massive genome expansion in bonnet fungi (Mycena s.s.) driven by repeated elements and novel gene families across ecological guilds.</title>
        <authorList>
            <consortium name="Lawrence Berkeley National Laboratory"/>
            <person name="Harder C.B."/>
            <person name="Miyauchi S."/>
            <person name="Viragh M."/>
            <person name="Kuo A."/>
            <person name="Thoen E."/>
            <person name="Andreopoulos B."/>
            <person name="Lu D."/>
            <person name="Skrede I."/>
            <person name="Drula E."/>
            <person name="Henrissat B."/>
            <person name="Morin E."/>
            <person name="Kohler A."/>
            <person name="Barry K."/>
            <person name="LaButti K."/>
            <person name="Morin E."/>
            <person name="Salamov A."/>
            <person name="Lipzen A."/>
            <person name="Mereny Z."/>
            <person name="Hegedus B."/>
            <person name="Baldrian P."/>
            <person name="Stursova M."/>
            <person name="Weitz H."/>
            <person name="Taylor A."/>
            <person name="Grigoriev I.V."/>
            <person name="Nagy L.G."/>
            <person name="Martin F."/>
            <person name="Kauserud H."/>
        </authorList>
    </citation>
    <scope>NUCLEOTIDE SEQUENCE</scope>
    <source>
        <strain evidence="3">CBHHK002</strain>
    </source>
</reference>
<dbReference type="EMBL" id="JARIHO010000003">
    <property type="protein sequence ID" value="KAJ7364020.1"/>
    <property type="molecule type" value="Genomic_DNA"/>
</dbReference>
<feature type="region of interest" description="Disordered" evidence="1">
    <location>
        <begin position="25"/>
        <end position="48"/>
    </location>
</feature>
<feature type="domain" description="RNA ligase" evidence="2">
    <location>
        <begin position="53"/>
        <end position="239"/>
    </location>
</feature>
<dbReference type="Gene3D" id="3.30.470.30">
    <property type="entry name" value="DNA ligase/mRNA capping enzyme"/>
    <property type="match status" value="1"/>
</dbReference>
<name>A0AAD7ANJ2_9AGAR</name>
<comment type="caution">
    <text evidence="3">The sequence shown here is derived from an EMBL/GenBank/DDBJ whole genome shotgun (WGS) entry which is preliminary data.</text>
</comment>
<protein>
    <recommendedName>
        <fullName evidence="2">RNA ligase domain-containing protein</fullName>
    </recommendedName>
</protein>
<evidence type="ECO:0000256" key="1">
    <source>
        <dbReference type="SAM" id="MobiDB-lite"/>
    </source>
</evidence>
<feature type="non-terminal residue" evidence="3">
    <location>
        <position position="1"/>
    </location>
</feature>
<proteinExistence type="predicted"/>
<evidence type="ECO:0000313" key="4">
    <source>
        <dbReference type="Proteomes" id="UP001218218"/>
    </source>
</evidence>
<sequence length="349" mass="39103">TMAHVAYPSTPNFKNFKTDYLRALDWERPQEDSEQPEPDQAPRRRPPSRATFFGMVKLHGTNATVVFRNGNPRDAQIQARSWVIQDNKKDNCGTYALLSKAPLSSLVEQILAVRGQGDSFQEIYICGEIAGKGVQKGVAIVALERFFAIFNIRIDGHWVDMRKYKNCSLPEYRIYNLAQYKTFEVEIDFRAPTAAVLDLMNQYTADVYEACPFGAAFVDGAGKPVTGRGEGLVWTMVSEGNREFDDTLLVNFKTKGENFATTSQGPKVPKNVDAGAAGAVEQFADYALAERRYEQGIEYLEGEQARQGLAINGYDVKLTGPFIKWVTDDAIKEERNEMVRLGVPEKDAR</sequence>
<evidence type="ECO:0000259" key="2">
    <source>
        <dbReference type="Pfam" id="PF09414"/>
    </source>
</evidence>
<organism evidence="3 4">
    <name type="scientific">Mycena albidolilacea</name>
    <dbReference type="NCBI Taxonomy" id="1033008"/>
    <lineage>
        <taxon>Eukaryota</taxon>
        <taxon>Fungi</taxon>
        <taxon>Dikarya</taxon>
        <taxon>Basidiomycota</taxon>
        <taxon>Agaricomycotina</taxon>
        <taxon>Agaricomycetes</taxon>
        <taxon>Agaricomycetidae</taxon>
        <taxon>Agaricales</taxon>
        <taxon>Marasmiineae</taxon>
        <taxon>Mycenaceae</taxon>
        <taxon>Mycena</taxon>
    </lineage>
</organism>